<accession>A0A858MT83</accession>
<organism evidence="1 2">
    <name type="scientific">Agrobacterium phage OLIVR5</name>
    <dbReference type="NCBI Taxonomy" id="2723773"/>
    <lineage>
        <taxon>Viruses</taxon>
        <taxon>Duplodnaviria</taxon>
        <taxon>Heunggongvirae</taxon>
        <taxon>Uroviricota</taxon>
        <taxon>Caudoviricetes</taxon>
        <taxon>Pootjesviridae</taxon>
        <taxon>Heverleevirus</taxon>
        <taxon>Heverleevirus OLIVR5</taxon>
    </lineage>
</organism>
<name>A0A858MT83_9CAUD</name>
<protein>
    <submittedName>
        <fullName evidence="1">DNA primase</fullName>
    </submittedName>
</protein>
<evidence type="ECO:0000313" key="1">
    <source>
        <dbReference type="EMBL" id="QIW87818.1"/>
    </source>
</evidence>
<sequence length="362" mass="41895">MLISMSNERDSINRISYKIEGFEWVTSSKAIFRCPVCGDSKKDQNKRRGSFFSNGGPFMFGCFNCDDDGNGTTSYRKFLEFFDHSEYEYLRLGRLRDSLSSLNMSNKPVEQKKIHDKVGSINSLFDEEKHSIFKTLRSLDSLHESHEAREYVRGRRIPKKDLSRLYYVHDFAQWAIEVNPNLMEQDKKSGEGIVIPLISPDGTEFGYQCRFMQGKFRYMTHIMNQTDIKSFGLDKIDVEKDINVTEGTFDSFYLPNAIASLDGSLHGTCTKLTERYGIPKEKFILWFDFEPGNSQVMKMKRMAVEEGYRVAFVRKQDAPFKDINKIIQEADDPIKAHRALRENAVILSGIHARLQFQSTTYM</sequence>
<proteinExistence type="predicted"/>
<dbReference type="Proteomes" id="UP000671873">
    <property type="component" value="Segment"/>
</dbReference>
<reference evidence="1 2" key="1">
    <citation type="submission" date="2020-03" db="EMBL/GenBank/DDBJ databases">
        <authorList>
            <person name="Holtappels D."/>
            <person name="Bomans J.P.J."/>
            <person name="Lavigne R."/>
            <person name="Wagemans J."/>
        </authorList>
    </citation>
    <scope>NUCLEOTIDE SEQUENCE [LARGE SCALE GENOMIC DNA]</scope>
    <source>
        <strain evidence="1 2">OLIVR5</strain>
    </source>
</reference>
<evidence type="ECO:0000313" key="2">
    <source>
        <dbReference type="Proteomes" id="UP000671873"/>
    </source>
</evidence>
<gene>
    <name evidence="1" type="ORF">Ab1vBOLIVR5_gp170</name>
</gene>
<dbReference type="EMBL" id="MT234342">
    <property type="protein sequence ID" value="QIW87818.1"/>
    <property type="molecule type" value="Genomic_DNA"/>
</dbReference>
<keyword evidence="2" id="KW-1185">Reference proteome</keyword>